<feature type="region of interest" description="Disordered" evidence="5">
    <location>
        <begin position="29"/>
        <end position="61"/>
    </location>
</feature>
<name>B0DAS6_LACBS</name>
<dbReference type="EMBL" id="DS547102">
    <property type="protein sequence ID" value="EDR08264.1"/>
    <property type="molecule type" value="Genomic_DNA"/>
</dbReference>
<evidence type="ECO:0000313" key="8">
    <source>
        <dbReference type="Proteomes" id="UP000001194"/>
    </source>
</evidence>
<dbReference type="Proteomes" id="UP000001194">
    <property type="component" value="Unassembled WGS sequence"/>
</dbReference>
<dbReference type="GO" id="GO:0016020">
    <property type="term" value="C:membrane"/>
    <property type="evidence" value="ECO:0007669"/>
    <property type="project" value="UniProtKB-SubCell"/>
</dbReference>
<dbReference type="InParanoid" id="B0DAS6"/>
<evidence type="ECO:0000256" key="1">
    <source>
        <dbReference type="ARBA" id="ARBA00004141"/>
    </source>
</evidence>
<reference evidence="7 8" key="1">
    <citation type="journal article" date="2008" name="Nature">
        <title>The genome of Laccaria bicolor provides insights into mycorrhizal symbiosis.</title>
        <authorList>
            <person name="Martin F."/>
            <person name="Aerts A."/>
            <person name="Ahren D."/>
            <person name="Brun A."/>
            <person name="Danchin E.G.J."/>
            <person name="Duchaussoy F."/>
            <person name="Gibon J."/>
            <person name="Kohler A."/>
            <person name="Lindquist E."/>
            <person name="Pereda V."/>
            <person name="Salamov A."/>
            <person name="Shapiro H.J."/>
            <person name="Wuyts J."/>
            <person name="Blaudez D."/>
            <person name="Buee M."/>
            <person name="Brokstein P."/>
            <person name="Canbaeck B."/>
            <person name="Cohen D."/>
            <person name="Courty P.E."/>
            <person name="Coutinho P.M."/>
            <person name="Delaruelle C."/>
            <person name="Detter J.C."/>
            <person name="Deveau A."/>
            <person name="DiFazio S."/>
            <person name="Duplessis S."/>
            <person name="Fraissinet-Tachet L."/>
            <person name="Lucic E."/>
            <person name="Frey-Klett P."/>
            <person name="Fourrey C."/>
            <person name="Feussner I."/>
            <person name="Gay G."/>
            <person name="Grimwood J."/>
            <person name="Hoegger P.J."/>
            <person name="Jain P."/>
            <person name="Kilaru S."/>
            <person name="Labbe J."/>
            <person name="Lin Y.C."/>
            <person name="Legue V."/>
            <person name="Le Tacon F."/>
            <person name="Marmeisse R."/>
            <person name="Melayah D."/>
            <person name="Montanini B."/>
            <person name="Muratet M."/>
            <person name="Nehls U."/>
            <person name="Niculita-Hirzel H."/>
            <person name="Oudot-Le Secq M.P."/>
            <person name="Peter M."/>
            <person name="Quesneville H."/>
            <person name="Rajashekar B."/>
            <person name="Reich M."/>
            <person name="Rouhier N."/>
            <person name="Schmutz J."/>
            <person name="Yin T."/>
            <person name="Chalot M."/>
            <person name="Henrissat B."/>
            <person name="Kuees U."/>
            <person name="Lucas S."/>
            <person name="Van de Peer Y."/>
            <person name="Podila G.K."/>
            <person name="Polle A."/>
            <person name="Pukkila P.J."/>
            <person name="Richardson P.M."/>
            <person name="Rouze P."/>
            <person name="Sanders I.R."/>
            <person name="Stajich J.E."/>
            <person name="Tunlid A."/>
            <person name="Tuskan G."/>
            <person name="Grigoriev I.V."/>
        </authorList>
    </citation>
    <scope>NUCLEOTIDE SEQUENCE [LARGE SCALE GENOMIC DNA]</scope>
    <source>
        <strain evidence="8">S238N-H82 / ATCC MYA-4686</strain>
    </source>
</reference>
<accession>B0DAS6</accession>
<feature type="transmembrane region" description="Helical" evidence="6">
    <location>
        <begin position="293"/>
        <end position="314"/>
    </location>
</feature>
<evidence type="ECO:0000256" key="6">
    <source>
        <dbReference type="SAM" id="Phobius"/>
    </source>
</evidence>
<dbReference type="InterPro" id="IPR018499">
    <property type="entry name" value="Tetraspanin/Peripherin"/>
</dbReference>
<evidence type="ECO:0000256" key="2">
    <source>
        <dbReference type="ARBA" id="ARBA00022692"/>
    </source>
</evidence>
<dbReference type="AlphaFoldDB" id="B0DAS6"/>
<keyword evidence="2 6" id="KW-0812">Transmembrane</keyword>
<proteinExistence type="predicted"/>
<feature type="transmembrane region" description="Helical" evidence="6">
    <location>
        <begin position="171"/>
        <end position="191"/>
    </location>
</feature>
<gene>
    <name evidence="7" type="primary">LbTsp2-B</name>
    <name evidence="7" type="ORF">LACBIDRAFT_297750</name>
</gene>
<evidence type="ECO:0000256" key="3">
    <source>
        <dbReference type="ARBA" id="ARBA00022989"/>
    </source>
</evidence>
<dbReference type="RefSeq" id="XP_001881334.1">
    <property type="nucleotide sequence ID" value="XM_001881299.1"/>
</dbReference>
<dbReference type="KEGG" id="lbc:LACBIDRAFT_297750"/>
<sequence>MENNSPRSSSRLSIAASAYSAAGSTRHILGGHNNVSSGDYDPPSSPPGINDSRDTLSHYRGPTGTTATGVSLMVNYLPSKFSASLVSRKGDKGVEPHLPKNGGGVEAFRSGESRMSGRRLRWTKFKWILFCTNFCLSLYSLVSLVICLLTWFDVWAHADVVRVGNRPELIISTIAASIGIFTSLMGWAGILMNNRGFLAMYTFLTWITFAFLVTPGYMTYRHRTFNLEGKINAEWSRKLGASGRLRIQDQLECCGYFSPFIEATVSSTCYARALLPGCKLPYLTFQRLVLGRWYKAAFSLVPLHIVVMIAGLLCSNHVTYRFGKGMMPEAYRLNASSMAVIMENYASQLAEQYGSEVADEVYKLSRSNLSLVGDMPSTPINTARRPAQAPYHAKYESLGGGH</sequence>
<dbReference type="GeneID" id="6076838"/>
<dbReference type="STRING" id="486041.B0DAS6"/>
<evidence type="ECO:0000313" key="7">
    <source>
        <dbReference type="EMBL" id="EDR08264.1"/>
    </source>
</evidence>
<protein>
    <submittedName>
        <fullName evidence="7">Tetraspanin Tsp2 family</fullName>
    </submittedName>
</protein>
<feature type="transmembrane region" description="Helical" evidence="6">
    <location>
        <begin position="127"/>
        <end position="151"/>
    </location>
</feature>
<dbReference type="Pfam" id="PF00335">
    <property type="entry name" value="Tetraspanin"/>
    <property type="match status" value="1"/>
</dbReference>
<keyword evidence="3 6" id="KW-1133">Transmembrane helix</keyword>
<feature type="transmembrane region" description="Helical" evidence="6">
    <location>
        <begin position="198"/>
        <end position="218"/>
    </location>
</feature>
<evidence type="ECO:0000256" key="5">
    <source>
        <dbReference type="SAM" id="MobiDB-lite"/>
    </source>
</evidence>
<dbReference type="HOGENOM" id="CLU_030826_1_0_1"/>
<evidence type="ECO:0000256" key="4">
    <source>
        <dbReference type="ARBA" id="ARBA00023136"/>
    </source>
</evidence>
<dbReference type="OrthoDB" id="2156690at2759"/>
<comment type="subcellular location">
    <subcellularLocation>
        <location evidence="1">Membrane</location>
        <topology evidence="1">Multi-pass membrane protein</topology>
    </subcellularLocation>
</comment>
<organism evidence="8">
    <name type="scientific">Laccaria bicolor (strain S238N-H82 / ATCC MYA-4686)</name>
    <name type="common">Bicoloured deceiver</name>
    <name type="synonym">Laccaria laccata var. bicolor</name>
    <dbReference type="NCBI Taxonomy" id="486041"/>
    <lineage>
        <taxon>Eukaryota</taxon>
        <taxon>Fungi</taxon>
        <taxon>Dikarya</taxon>
        <taxon>Basidiomycota</taxon>
        <taxon>Agaricomycotina</taxon>
        <taxon>Agaricomycetes</taxon>
        <taxon>Agaricomycetidae</taxon>
        <taxon>Agaricales</taxon>
        <taxon>Agaricineae</taxon>
        <taxon>Hydnangiaceae</taxon>
        <taxon>Laccaria</taxon>
    </lineage>
</organism>
<keyword evidence="8" id="KW-1185">Reference proteome</keyword>
<keyword evidence="4 6" id="KW-0472">Membrane</keyword>